<comment type="caution">
    <text evidence="1">The sequence shown here is derived from an EMBL/GenBank/DDBJ whole genome shotgun (WGS) entry which is preliminary data.</text>
</comment>
<organism evidence="1 2">
    <name type="scientific">Burkholderia cenocepacia</name>
    <dbReference type="NCBI Taxonomy" id="95486"/>
    <lineage>
        <taxon>Bacteria</taxon>
        <taxon>Pseudomonadati</taxon>
        <taxon>Pseudomonadota</taxon>
        <taxon>Betaproteobacteria</taxon>
        <taxon>Burkholderiales</taxon>
        <taxon>Burkholderiaceae</taxon>
        <taxon>Burkholderia</taxon>
        <taxon>Burkholderia cepacia complex</taxon>
    </lineage>
</organism>
<reference evidence="2" key="1">
    <citation type="submission" date="2018-11" db="EMBL/GenBank/DDBJ databases">
        <title>FDA dAtabase for Regulatory Grade micrObial Sequences (FDA-ARGOS): Supporting development and validation of Infectious Disease Dx tests.</title>
        <authorList>
            <person name="Goldberg B."/>
            <person name="Campos J."/>
            <person name="Tallon L."/>
            <person name="Sadzewicz L."/>
            <person name="Zhao X."/>
            <person name="Vavikolanu K."/>
            <person name="Mehta A."/>
            <person name="Aluvathingal J."/>
            <person name="Nadendla S."/>
            <person name="Geyer C."/>
            <person name="Nandy P."/>
            <person name="Yan Y."/>
            <person name="Sichtig H."/>
        </authorList>
    </citation>
    <scope>NUCLEOTIDE SEQUENCE [LARGE SCALE GENOMIC DNA]</scope>
    <source>
        <strain evidence="2">FDAARGOS_544</strain>
    </source>
</reference>
<accession>A0A3R9D2C4</accession>
<dbReference type="EMBL" id="RKIO01000002">
    <property type="protein sequence ID" value="RSC15096.1"/>
    <property type="molecule type" value="Genomic_DNA"/>
</dbReference>
<evidence type="ECO:0000313" key="1">
    <source>
        <dbReference type="EMBL" id="RSC15096.1"/>
    </source>
</evidence>
<protein>
    <submittedName>
        <fullName evidence="1">AlpA family phage regulatory protein</fullName>
    </submittedName>
</protein>
<evidence type="ECO:0000313" key="2">
    <source>
        <dbReference type="Proteomes" id="UP000272140"/>
    </source>
</evidence>
<sequence>MHKHGGTLPLVGHSRWKQIAPFVGVSRETWRKLCLAGRAPRPIQLSPRCTVWKNSEIHRYLADPLGYCFCAGCCSVAALDGCCVAFSVCSGGVWKET</sequence>
<proteinExistence type="predicted"/>
<gene>
    <name evidence="1" type="ORF">EGT41_16380</name>
</gene>
<dbReference type="Proteomes" id="UP000272140">
    <property type="component" value="Unassembled WGS sequence"/>
</dbReference>
<name>A0A3R9D2C4_9BURK</name>
<dbReference type="AlphaFoldDB" id="A0A3R9D2C4"/>